<dbReference type="KEGG" id="pstg:E8M01_13685"/>
<evidence type="ECO:0000256" key="2">
    <source>
        <dbReference type="ARBA" id="ARBA00004429"/>
    </source>
</evidence>
<feature type="transmembrane region" description="Helical" evidence="10">
    <location>
        <begin position="14"/>
        <end position="42"/>
    </location>
</feature>
<comment type="function">
    <text evidence="1">Part of the binding-protein-dependent transport system for glutamine; probably responsible for the translocation of the substrate across the membrane.</text>
</comment>
<dbReference type="PANTHER" id="PTHR30614">
    <property type="entry name" value="MEMBRANE COMPONENT OF AMINO ACID ABC TRANSPORTER"/>
    <property type="match status" value="1"/>
</dbReference>
<dbReference type="GO" id="GO:0022857">
    <property type="term" value="F:transmembrane transporter activity"/>
    <property type="evidence" value="ECO:0007669"/>
    <property type="project" value="InterPro"/>
</dbReference>
<dbReference type="AlphaFoldDB" id="A0A4D7B511"/>
<feature type="transmembrane region" description="Helical" evidence="10">
    <location>
        <begin position="191"/>
        <end position="210"/>
    </location>
</feature>
<dbReference type="InterPro" id="IPR010065">
    <property type="entry name" value="AA_ABC_transptr_permease_3TM"/>
</dbReference>
<accession>A0A4D7B511</accession>
<dbReference type="PROSITE" id="PS50928">
    <property type="entry name" value="ABC_TM1"/>
    <property type="match status" value="1"/>
</dbReference>
<name>A0A4D7B511_9HYPH</name>
<keyword evidence="9 10" id="KW-0472">Membrane</keyword>
<keyword evidence="5" id="KW-1003">Cell membrane</keyword>
<evidence type="ECO:0000256" key="4">
    <source>
        <dbReference type="ARBA" id="ARBA00022448"/>
    </source>
</evidence>
<dbReference type="CDD" id="cd06261">
    <property type="entry name" value="TM_PBP2"/>
    <property type="match status" value="1"/>
</dbReference>
<dbReference type="EMBL" id="CP039690">
    <property type="protein sequence ID" value="QCI65170.1"/>
    <property type="molecule type" value="Genomic_DNA"/>
</dbReference>
<evidence type="ECO:0000256" key="6">
    <source>
        <dbReference type="ARBA" id="ARBA00022692"/>
    </source>
</evidence>
<dbReference type="RefSeq" id="WP_136960618.1">
    <property type="nucleotide sequence ID" value="NZ_CP039690.1"/>
</dbReference>
<evidence type="ECO:0000256" key="9">
    <source>
        <dbReference type="ARBA" id="ARBA00023136"/>
    </source>
</evidence>
<evidence type="ECO:0000313" key="13">
    <source>
        <dbReference type="Proteomes" id="UP000298781"/>
    </source>
</evidence>
<proteinExistence type="inferred from homology"/>
<organism evidence="12 13">
    <name type="scientific">Phreatobacter stygius</name>
    <dbReference type="NCBI Taxonomy" id="1940610"/>
    <lineage>
        <taxon>Bacteria</taxon>
        <taxon>Pseudomonadati</taxon>
        <taxon>Pseudomonadota</taxon>
        <taxon>Alphaproteobacteria</taxon>
        <taxon>Hyphomicrobiales</taxon>
        <taxon>Phreatobacteraceae</taxon>
        <taxon>Phreatobacter</taxon>
    </lineage>
</organism>
<dbReference type="Pfam" id="PF00528">
    <property type="entry name" value="BPD_transp_1"/>
    <property type="match status" value="1"/>
</dbReference>
<evidence type="ECO:0000256" key="1">
    <source>
        <dbReference type="ARBA" id="ARBA00003159"/>
    </source>
</evidence>
<evidence type="ECO:0000259" key="11">
    <source>
        <dbReference type="PROSITE" id="PS50928"/>
    </source>
</evidence>
<keyword evidence="6 10" id="KW-0812">Transmembrane</keyword>
<dbReference type="GO" id="GO:0043190">
    <property type="term" value="C:ATP-binding cassette (ABC) transporter complex"/>
    <property type="evidence" value="ECO:0007669"/>
    <property type="project" value="InterPro"/>
</dbReference>
<evidence type="ECO:0000256" key="3">
    <source>
        <dbReference type="ARBA" id="ARBA00010072"/>
    </source>
</evidence>
<feature type="transmembrane region" description="Helical" evidence="10">
    <location>
        <begin position="63"/>
        <end position="83"/>
    </location>
</feature>
<gene>
    <name evidence="12" type="ORF">E8M01_13685</name>
</gene>
<keyword evidence="4 10" id="KW-0813">Transport</keyword>
<dbReference type="GO" id="GO:0006865">
    <property type="term" value="P:amino acid transport"/>
    <property type="evidence" value="ECO:0007669"/>
    <property type="project" value="UniProtKB-KW"/>
</dbReference>
<keyword evidence="13" id="KW-1185">Reference proteome</keyword>
<evidence type="ECO:0000313" key="12">
    <source>
        <dbReference type="EMBL" id="QCI65170.1"/>
    </source>
</evidence>
<keyword evidence="7" id="KW-0029">Amino-acid transport</keyword>
<keyword evidence="8 10" id="KW-1133">Transmembrane helix</keyword>
<evidence type="ECO:0000256" key="10">
    <source>
        <dbReference type="RuleBase" id="RU363032"/>
    </source>
</evidence>
<evidence type="ECO:0000256" key="5">
    <source>
        <dbReference type="ARBA" id="ARBA00022475"/>
    </source>
</evidence>
<evidence type="ECO:0000256" key="7">
    <source>
        <dbReference type="ARBA" id="ARBA00022970"/>
    </source>
</evidence>
<dbReference type="SUPFAM" id="SSF161098">
    <property type="entry name" value="MetI-like"/>
    <property type="match status" value="1"/>
</dbReference>
<protein>
    <submittedName>
        <fullName evidence="12">Amino acid ABC transporter permease</fullName>
    </submittedName>
</protein>
<dbReference type="PANTHER" id="PTHR30614:SF20">
    <property type="entry name" value="GLUTAMINE TRANSPORT SYSTEM PERMEASE PROTEIN GLNP"/>
    <property type="match status" value="1"/>
</dbReference>
<evidence type="ECO:0000256" key="8">
    <source>
        <dbReference type="ARBA" id="ARBA00022989"/>
    </source>
</evidence>
<dbReference type="InterPro" id="IPR000515">
    <property type="entry name" value="MetI-like"/>
</dbReference>
<comment type="similarity">
    <text evidence="3">Belongs to the binding-protein-dependent transport system permease family. HisMQ subfamily.</text>
</comment>
<dbReference type="InterPro" id="IPR043429">
    <property type="entry name" value="ArtM/GltK/GlnP/TcyL/YhdX-like"/>
</dbReference>
<feature type="domain" description="ABC transmembrane type-1" evidence="11">
    <location>
        <begin position="21"/>
        <end position="210"/>
    </location>
</feature>
<dbReference type="Proteomes" id="UP000298781">
    <property type="component" value="Chromosome"/>
</dbReference>
<dbReference type="InterPro" id="IPR035906">
    <property type="entry name" value="MetI-like_sf"/>
</dbReference>
<dbReference type="NCBIfam" id="TIGR01726">
    <property type="entry name" value="HEQRo_perm_3TM"/>
    <property type="match status" value="1"/>
</dbReference>
<dbReference type="Gene3D" id="1.10.3720.10">
    <property type="entry name" value="MetI-like"/>
    <property type="match status" value="1"/>
</dbReference>
<dbReference type="OrthoDB" id="9787841at2"/>
<reference evidence="12 13" key="1">
    <citation type="submission" date="2019-04" db="EMBL/GenBank/DDBJ databases">
        <title>Phreatobacter aquaticus sp. nov.</title>
        <authorList>
            <person name="Choi A."/>
        </authorList>
    </citation>
    <scope>NUCLEOTIDE SEQUENCE [LARGE SCALE GENOMIC DNA]</scope>
    <source>
        <strain evidence="12 13">KCTC 52518</strain>
    </source>
</reference>
<comment type="subcellular location">
    <subcellularLocation>
        <location evidence="2">Cell inner membrane</location>
        <topology evidence="2">Multi-pass membrane protein</topology>
    </subcellularLocation>
    <subcellularLocation>
        <location evidence="10">Cell membrane</location>
        <topology evidence="10">Multi-pass membrane protein</topology>
    </subcellularLocation>
</comment>
<sequence length="221" mass="24418">MTYQWDFSFLITNWAVVAAGLINTLKLAVTSILGGLALGLIAGSAKSSRSVLLRMVGTVWIEAFRNVPAMVLVFWCFFAVPILTGIQNDRFTVSAIALTLYASAYFGEIYRSGIESVERGQWEAAKALGFGYLDQMRYFILPQAVTRMIPAFTNEAIEVVKLTAIASTIAYAELMYAAKQLSDTEYRPVEAYTAISVLFIAVLYVLSMVSRRVEATMNART</sequence>